<dbReference type="AlphaFoldDB" id="A0A565AY64"/>
<comment type="caution">
    <text evidence="1">The sequence shown here is derived from an EMBL/GenBank/DDBJ whole genome shotgun (WGS) entry which is preliminary data.</text>
</comment>
<sequence>MVLTSSADFVVVLECFYRSECGWLIGGEILDFAAGHLLDLIALMDDFSAAPITASYILVSMHQTRETEVA</sequence>
<organism evidence="1 2">
    <name type="scientific">Arabis nemorensis</name>
    <dbReference type="NCBI Taxonomy" id="586526"/>
    <lineage>
        <taxon>Eukaryota</taxon>
        <taxon>Viridiplantae</taxon>
        <taxon>Streptophyta</taxon>
        <taxon>Embryophyta</taxon>
        <taxon>Tracheophyta</taxon>
        <taxon>Spermatophyta</taxon>
        <taxon>Magnoliopsida</taxon>
        <taxon>eudicotyledons</taxon>
        <taxon>Gunneridae</taxon>
        <taxon>Pentapetalae</taxon>
        <taxon>rosids</taxon>
        <taxon>malvids</taxon>
        <taxon>Brassicales</taxon>
        <taxon>Brassicaceae</taxon>
        <taxon>Arabideae</taxon>
        <taxon>Arabis</taxon>
    </lineage>
</organism>
<reference evidence="1" key="1">
    <citation type="submission" date="2019-07" db="EMBL/GenBank/DDBJ databases">
        <authorList>
            <person name="Dittberner H."/>
        </authorList>
    </citation>
    <scope>NUCLEOTIDE SEQUENCE [LARGE SCALE GENOMIC DNA]</scope>
</reference>
<dbReference type="Proteomes" id="UP000489600">
    <property type="component" value="Unassembled WGS sequence"/>
</dbReference>
<keyword evidence="2" id="KW-1185">Reference proteome</keyword>
<accession>A0A565AY64</accession>
<name>A0A565AY64_9BRAS</name>
<gene>
    <name evidence="1" type="ORF">ANE_LOCUS4468</name>
</gene>
<dbReference type="OrthoDB" id="185373at2759"/>
<evidence type="ECO:0000313" key="1">
    <source>
        <dbReference type="EMBL" id="VVA94023.1"/>
    </source>
</evidence>
<proteinExistence type="predicted"/>
<protein>
    <submittedName>
        <fullName evidence="1">Uncharacterized protein</fullName>
    </submittedName>
</protein>
<dbReference type="EMBL" id="CABITT030000002">
    <property type="protein sequence ID" value="VVA94023.1"/>
    <property type="molecule type" value="Genomic_DNA"/>
</dbReference>
<evidence type="ECO:0000313" key="2">
    <source>
        <dbReference type="Proteomes" id="UP000489600"/>
    </source>
</evidence>